<evidence type="ECO:0000256" key="5">
    <source>
        <dbReference type="ARBA" id="ARBA00022989"/>
    </source>
</evidence>
<dbReference type="InterPro" id="IPR045324">
    <property type="entry name" value="Small_multidrug_res"/>
</dbReference>
<organism evidence="9 10">
    <name type="scientific">Paenibacillus thalictri</name>
    <dbReference type="NCBI Taxonomy" id="2527873"/>
    <lineage>
        <taxon>Bacteria</taxon>
        <taxon>Bacillati</taxon>
        <taxon>Bacillota</taxon>
        <taxon>Bacilli</taxon>
        <taxon>Bacillales</taxon>
        <taxon>Paenibacillaceae</taxon>
        <taxon>Paenibacillus</taxon>
    </lineage>
</organism>
<evidence type="ECO:0000256" key="8">
    <source>
        <dbReference type="SAM" id="Phobius"/>
    </source>
</evidence>
<sequence length="104" mass="11296">MAWICLFFAGTFEIVGATALYKLKMNKGWKTYGMLAVSFIMSFTLLSLAMRSISMGTAYAVWTGIGTVGSAVVGMFVYGESKSRRRIFYISLVLAAAVGLKLIA</sequence>
<dbReference type="RefSeq" id="WP_131013934.1">
    <property type="nucleotide sequence ID" value="NZ_SIRE01000009.1"/>
</dbReference>
<dbReference type="PANTHER" id="PTHR30561:SF0">
    <property type="entry name" value="GUANIDINIUM EXPORTER"/>
    <property type="match status" value="1"/>
</dbReference>
<comment type="subcellular location">
    <subcellularLocation>
        <location evidence="1 7">Cell membrane</location>
        <topology evidence="1 7">Multi-pass membrane protein</topology>
    </subcellularLocation>
</comment>
<keyword evidence="5 8" id="KW-1133">Transmembrane helix</keyword>
<reference evidence="9 10" key="1">
    <citation type="submission" date="2019-02" db="EMBL/GenBank/DDBJ databases">
        <title>Paenibacillus sp. nov., isolated from surface-sterilized tissue of Thalictrum simplex L.</title>
        <authorList>
            <person name="Tuo L."/>
        </authorList>
    </citation>
    <scope>NUCLEOTIDE SEQUENCE [LARGE SCALE GENOMIC DNA]</scope>
    <source>
        <strain evidence="9 10">N2SHLJ1</strain>
    </source>
</reference>
<dbReference type="InterPro" id="IPR037185">
    <property type="entry name" value="EmrE-like"/>
</dbReference>
<proteinExistence type="inferred from homology"/>
<dbReference type="Gene3D" id="1.10.3730.20">
    <property type="match status" value="1"/>
</dbReference>
<feature type="transmembrane region" description="Helical" evidence="8">
    <location>
        <begin position="86"/>
        <end position="103"/>
    </location>
</feature>
<evidence type="ECO:0000256" key="2">
    <source>
        <dbReference type="ARBA" id="ARBA00022448"/>
    </source>
</evidence>
<comment type="similarity">
    <text evidence="7">Belongs to the drug/metabolite transporter (DMT) superfamily. Small multidrug resistance (SMR) (TC 2.A.7.1) family.</text>
</comment>
<feature type="transmembrane region" description="Helical" evidence="8">
    <location>
        <begin position="6"/>
        <end position="23"/>
    </location>
</feature>
<evidence type="ECO:0000256" key="1">
    <source>
        <dbReference type="ARBA" id="ARBA00004651"/>
    </source>
</evidence>
<dbReference type="AlphaFoldDB" id="A0A4Q9DQ91"/>
<dbReference type="GO" id="GO:0005886">
    <property type="term" value="C:plasma membrane"/>
    <property type="evidence" value="ECO:0007669"/>
    <property type="project" value="UniProtKB-SubCell"/>
</dbReference>
<keyword evidence="3" id="KW-1003">Cell membrane</keyword>
<keyword evidence="2" id="KW-0813">Transport</keyword>
<dbReference type="Proteomes" id="UP000293142">
    <property type="component" value="Unassembled WGS sequence"/>
</dbReference>
<dbReference type="InterPro" id="IPR000390">
    <property type="entry name" value="Small_drug/metabolite_transptr"/>
</dbReference>
<keyword evidence="6 8" id="KW-0472">Membrane</keyword>
<evidence type="ECO:0000313" key="10">
    <source>
        <dbReference type="Proteomes" id="UP000293142"/>
    </source>
</evidence>
<dbReference type="SUPFAM" id="SSF103481">
    <property type="entry name" value="Multidrug resistance efflux transporter EmrE"/>
    <property type="match status" value="1"/>
</dbReference>
<feature type="transmembrane region" description="Helical" evidence="8">
    <location>
        <begin position="35"/>
        <end position="53"/>
    </location>
</feature>
<dbReference type="Pfam" id="PF00893">
    <property type="entry name" value="Multi_Drug_Res"/>
    <property type="match status" value="1"/>
</dbReference>
<dbReference type="GO" id="GO:0022857">
    <property type="term" value="F:transmembrane transporter activity"/>
    <property type="evidence" value="ECO:0007669"/>
    <property type="project" value="InterPro"/>
</dbReference>
<keyword evidence="4 7" id="KW-0812">Transmembrane</keyword>
<evidence type="ECO:0000256" key="6">
    <source>
        <dbReference type="ARBA" id="ARBA00023136"/>
    </source>
</evidence>
<gene>
    <name evidence="9" type="ORF">EYB31_13835</name>
</gene>
<protein>
    <submittedName>
        <fullName evidence="9">Multidrug efflux SMR transporter</fullName>
    </submittedName>
</protein>
<dbReference type="PANTHER" id="PTHR30561">
    <property type="entry name" value="SMR FAMILY PROTON-DEPENDENT DRUG EFFLUX TRANSPORTER SUGE"/>
    <property type="match status" value="1"/>
</dbReference>
<dbReference type="EMBL" id="SIRE01000009">
    <property type="protein sequence ID" value="TBL78578.1"/>
    <property type="molecule type" value="Genomic_DNA"/>
</dbReference>
<keyword evidence="10" id="KW-1185">Reference proteome</keyword>
<evidence type="ECO:0000313" key="9">
    <source>
        <dbReference type="EMBL" id="TBL78578.1"/>
    </source>
</evidence>
<evidence type="ECO:0000256" key="4">
    <source>
        <dbReference type="ARBA" id="ARBA00022692"/>
    </source>
</evidence>
<evidence type="ECO:0000256" key="3">
    <source>
        <dbReference type="ARBA" id="ARBA00022475"/>
    </source>
</evidence>
<evidence type="ECO:0000256" key="7">
    <source>
        <dbReference type="RuleBase" id="RU003942"/>
    </source>
</evidence>
<feature type="transmembrane region" description="Helical" evidence="8">
    <location>
        <begin position="59"/>
        <end position="79"/>
    </location>
</feature>
<accession>A0A4Q9DQ91</accession>
<comment type="caution">
    <text evidence="9">The sequence shown here is derived from an EMBL/GenBank/DDBJ whole genome shotgun (WGS) entry which is preliminary data.</text>
</comment>
<name>A0A4Q9DQ91_9BACL</name>
<dbReference type="OrthoDB" id="21828at2"/>